<dbReference type="Pfam" id="PF14365">
    <property type="entry name" value="Neprosin_AP"/>
    <property type="match status" value="2"/>
</dbReference>
<dbReference type="PANTHER" id="PTHR31589:SF235">
    <property type="entry name" value="PROTEIN, PUTATIVE (DUF239)-RELATED"/>
    <property type="match status" value="1"/>
</dbReference>
<keyword evidence="1" id="KW-0472">Membrane</keyword>
<keyword evidence="2" id="KW-0732">Signal</keyword>
<feature type="domain" description="Neprosin PEP catalytic" evidence="3">
    <location>
        <begin position="132"/>
        <end position="372"/>
    </location>
</feature>
<reference evidence="4 5" key="1">
    <citation type="submission" date="2020-08" db="EMBL/GenBank/DDBJ databases">
        <title>Plant Genome Project.</title>
        <authorList>
            <person name="Zhang R.-G."/>
        </authorList>
    </citation>
    <scope>NUCLEOTIDE SEQUENCE [LARGE SCALE GENOMIC DNA]</scope>
    <source>
        <tissue evidence="4">Rhizome</tissue>
    </source>
</reference>
<evidence type="ECO:0000256" key="1">
    <source>
        <dbReference type="SAM" id="Phobius"/>
    </source>
</evidence>
<accession>A0A8J5EUH7</accession>
<evidence type="ECO:0000256" key="2">
    <source>
        <dbReference type="SAM" id="SignalP"/>
    </source>
</evidence>
<dbReference type="InterPro" id="IPR053168">
    <property type="entry name" value="Glutamic_endopeptidase"/>
</dbReference>
<protein>
    <recommendedName>
        <fullName evidence="3">Neprosin PEP catalytic domain-containing protein</fullName>
    </recommendedName>
</protein>
<dbReference type="InterPro" id="IPR004314">
    <property type="entry name" value="Neprosin"/>
</dbReference>
<dbReference type="PROSITE" id="PS52045">
    <property type="entry name" value="NEPROSIN_PEP_CD"/>
    <property type="match status" value="2"/>
</dbReference>
<dbReference type="InterPro" id="IPR025521">
    <property type="entry name" value="Neprosin_propep"/>
</dbReference>
<dbReference type="Proteomes" id="UP000734854">
    <property type="component" value="Unassembled WGS sequence"/>
</dbReference>
<comment type="caution">
    <text evidence="4">The sequence shown here is derived from an EMBL/GenBank/DDBJ whole genome shotgun (WGS) entry which is preliminary data.</text>
</comment>
<feature type="chain" id="PRO_5035328031" description="Neprosin PEP catalytic domain-containing protein" evidence="2">
    <location>
        <begin position="18"/>
        <end position="777"/>
    </location>
</feature>
<dbReference type="Gene3D" id="3.90.1320.10">
    <property type="entry name" value="Outer-capsid protein sigma 3, large lobe"/>
    <property type="match status" value="2"/>
</dbReference>
<dbReference type="Pfam" id="PF03080">
    <property type="entry name" value="Neprosin"/>
    <property type="match status" value="2"/>
</dbReference>
<proteinExistence type="predicted"/>
<feature type="domain" description="Neprosin PEP catalytic" evidence="3">
    <location>
        <begin position="532"/>
        <end position="776"/>
    </location>
</feature>
<keyword evidence="5" id="KW-1185">Reference proteome</keyword>
<gene>
    <name evidence="4" type="ORF">ZIOFF_066905</name>
</gene>
<evidence type="ECO:0000313" key="5">
    <source>
        <dbReference type="Proteomes" id="UP000734854"/>
    </source>
</evidence>
<dbReference type="AlphaFoldDB" id="A0A8J5EUH7"/>
<dbReference type="PANTHER" id="PTHR31589">
    <property type="entry name" value="PROTEIN, PUTATIVE (DUF239)-RELATED-RELATED"/>
    <property type="match status" value="1"/>
</dbReference>
<feature type="transmembrane region" description="Helical" evidence="1">
    <location>
        <begin position="361"/>
        <end position="381"/>
    </location>
</feature>
<organism evidence="4 5">
    <name type="scientific">Zingiber officinale</name>
    <name type="common">Ginger</name>
    <name type="synonym">Amomum zingiber</name>
    <dbReference type="NCBI Taxonomy" id="94328"/>
    <lineage>
        <taxon>Eukaryota</taxon>
        <taxon>Viridiplantae</taxon>
        <taxon>Streptophyta</taxon>
        <taxon>Embryophyta</taxon>
        <taxon>Tracheophyta</taxon>
        <taxon>Spermatophyta</taxon>
        <taxon>Magnoliopsida</taxon>
        <taxon>Liliopsida</taxon>
        <taxon>Zingiberales</taxon>
        <taxon>Zingiberaceae</taxon>
        <taxon>Zingiber</taxon>
    </lineage>
</organism>
<feature type="transmembrane region" description="Helical" evidence="1">
    <location>
        <begin position="388"/>
        <end position="408"/>
    </location>
</feature>
<dbReference type="EMBL" id="JACMSC010000019">
    <property type="protein sequence ID" value="KAG6472998.1"/>
    <property type="molecule type" value="Genomic_DNA"/>
</dbReference>
<feature type="signal peptide" evidence="2">
    <location>
        <begin position="1"/>
        <end position="17"/>
    </location>
</feature>
<evidence type="ECO:0000259" key="3">
    <source>
        <dbReference type="PROSITE" id="PS52045"/>
    </source>
</evidence>
<sequence length="777" mass="87581">MFLVSMIIHTGALVVDGEADDSHLEAHLKRLNKPAVKTMKTQHGDIFDCVPLYKQPAFDHPLLADHTIQMKPSFVPNNMDDDANHIGSDPLISTKPQLEIESCPLGTVPIRRTQISDLRRVAKLQNYGKRDESDHARQEQAGAKLERGGPYLGARGRINVWDIEVNDGEWSHSAIEITDQKSDFIEAGWLVNPQLFGDQKSRLYTYWTTNGYYNTGCYNLLCPGFIQVNQNIPLGGVVVPTSSYNGTQYALNTDPEEMNWWLEIHGERMGYWPKELFGGRFEEAMQVKWIGSVLQLMSGGVNHTTTMMGSGRFPKEGFGKAAFFHTVEVMNDMGEYEPPMYQEFYQTNEGCYEVDPVVQEIYFYFGGPGGMSLMNTFAVIVTRRRVSLCFVTWNIAALMIIFLVSMIIHTGALVVDGEADDSHLEAHLKRLNKPAVKTMKTQHGDIFDCVPLYKQPAFDHPLLADHTIQMKPSFVPNNMDDDANHIGSDPLISTKPQLEIESCPVGTVPIRRTQISDLRRVAKLQNYGKRDESDHERQEQAGAKLERGGPYLGAKGLINVWDIEVNDGEWSHSAIEITDQKSDFIEAGLMVHPQLFGDQKSRFYTYWTANGHYSTGCYNLLCPGFIQVNRNITVGSVIFPTSSYNGSQYVLDTDLVEMNWWLQIHGEPVGYWPKELFGGRFEEAMEVKWIGSVLNSMSDGVSHTPTMMGSGRFPKEGFGKAAFFENVGVMNYLGHYERPMYPKFYQTNKGCYEVDPVVQNIYFYFGGPGGRYAGCTN</sequence>
<keyword evidence="1" id="KW-0812">Transmembrane</keyword>
<evidence type="ECO:0000313" key="4">
    <source>
        <dbReference type="EMBL" id="KAG6472998.1"/>
    </source>
</evidence>
<keyword evidence="1" id="KW-1133">Transmembrane helix</keyword>
<name>A0A8J5EUH7_ZINOF</name>